<keyword evidence="13" id="KW-0865">Zymogen</keyword>
<evidence type="ECO:0000313" key="19">
    <source>
        <dbReference type="EMBL" id="PWI68978.1"/>
    </source>
</evidence>
<keyword evidence="6" id="KW-0645">Protease</keyword>
<feature type="region of interest" description="Disordered" evidence="16">
    <location>
        <begin position="21"/>
        <end position="47"/>
    </location>
</feature>
<evidence type="ECO:0000256" key="6">
    <source>
        <dbReference type="ARBA" id="ARBA00022670"/>
    </source>
</evidence>
<evidence type="ECO:0000313" key="20">
    <source>
        <dbReference type="Proteomes" id="UP000245956"/>
    </source>
</evidence>
<accession>A0A2U3E395</accession>
<evidence type="ECO:0000256" key="17">
    <source>
        <dbReference type="SAM" id="SignalP"/>
    </source>
</evidence>
<gene>
    <name evidence="19" type="ORF">PCL_01363</name>
</gene>
<dbReference type="Proteomes" id="UP000245956">
    <property type="component" value="Unassembled WGS sequence"/>
</dbReference>
<dbReference type="InterPro" id="IPR001384">
    <property type="entry name" value="Peptidase_M35"/>
</dbReference>
<dbReference type="InterPro" id="IPR050414">
    <property type="entry name" value="Fungal_M35_metalloproteases"/>
</dbReference>
<dbReference type="PANTHER" id="PTHR37016:SF7">
    <property type="entry name" value="NEUTRAL PROTEASE 2"/>
    <property type="match status" value="1"/>
</dbReference>
<keyword evidence="7" id="KW-0165">Cleavage on pair of basic residues</keyword>
<feature type="signal peptide" evidence="17">
    <location>
        <begin position="1"/>
        <end position="16"/>
    </location>
</feature>
<dbReference type="Pfam" id="PF14521">
    <property type="entry name" value="Aspzincin_M35"/>
    <property type="match status" value="1"/>
</dbReference>
<evidence type="ECO:0000256" key="4">
    <source>
        <dbReference type="ARBA" id="ARBA00012431"/>
    </source>
</evidence>
<evidence type="ECO:0000256" key="2">
    <source>
        <dbReference type="ARBA" id="ARBA00004613"/>
    </source>
</evidence>
<feature type="compositionally biased region" description="Polar residues" evidence="16">
    <location>
        <begin position="271"/>
        <end position="285"/>
    </location>
</feature>
<keyword evidence="5" id="KW-0964">Secreted</keyword>
<dbReference type="InterPro" id="IPR029463">
    <property type="entry name" value="Lys_MEP"/>
</dbReference>
<dbReference type="PRINTS" id="PR00768">
    <property type="entry name" value="DEUTEROLYSIN"/>
</dbReference>
<dbReference type="GO" id="GO:0005576">
    <property type="term" value="C:extracellular region"/>
    <property type="evidence" value="ECO:0007669"/>
    <property type="project" value="UniProtKB-SubCell"/>
</dbReference>
<feature type="binding site" evidence="15">
    <location>
        <position position="182"/>
    </location>
    <ligand>
        <name>Zn(2+)</name>
        <dbReference type="ChEBI" id="CHEBI:29105"/>
        <note>catalytic</note>
    </ligand>
</feature>
<organism evidence="19 20">
    <name type="scientific">Purpureocillium lilacinum</name>
    <name type="common">Paecilomyces lilacinus</name>
    <dbReference type="NCBI Taxonomy" id="33203"/>
    <lineage>
        <taxon>Eukaryota</taxon>
        <taxon>Fungi</taxon>
        <taxon>Dikarya</taxon>
        <taxon>Ascomycota</taxon>
        <taxon>Pezizomycotina</taxon>
        <taxon>Sordariomycetes</taxon>
        <taxon>Hypocreomycetidae</taxon>
        <taxon>Hypocreales</taxon>
        <taxon>Ophiocordycipitaceae</taxon>
        <taxon>Purpureocillium</taxon>
    </lineage>
</organism>
<evidence type="ECO:0000256" key="14">
    <source>
        <dbReference type="PIRSR" id="PIRSR601384-1"/>
    </source>
</evidence>
<dbReference type="Gene3D" id="3.40.390.10">
    <property type="entry name" value="Collagenase (Catalytic Domain)"/>
    <property type="match status" value="1"/>
</dbReference>
<evidence type="ECO:0000256" key="15">
    <source>
        <dbReference type="PIRSR" id="PIRSR601384-2"/>
    </source>
</evidence>
<comment type="similarity">
    <text evidence="3">Belongs to the peptidase M35 family.</text>
</comment>
<feature type="binding site" evidence="15">
    <location>
        <position position="193"/>
    </location>
    <ligand>
        <name>Zn(2+)</name>
        <dbReference type="ChEBI" id="CHEBI:29105"/>
        <note>catalytic</note>
    </ligand>
</feature>
<dbReference type="InterPro" id="IPR024079">
    <property type="entry name" value="MetalloPept_cat_dom_sf"/>
</dbReference>
<comment type="caution">
    <text evidence="19">The sequence shown here is derived from an EMBL/GenBank/DDBJ whole genome shotgun (WGS) entry which is preliminary data.</text>
</comment>
<evidence type="ECO:0000256" key="12">
    <source>
        <dbReference type="ARBA" id="ARBA00023049"/>
    </source>
</evidence>
<dbReference type="EC" id="3.4.24.39" evidence="4"/>
<dbReference type="GO" id="GO:0006508">
    <property type="term" value="P:proteolysis"/>
    <property type="evidence" value="ECO:0007669"/>
    <property type="project" value="UniProtKB-KW"/>
</dbReference>
<evidence type="ECO:0000259" key="18">
    <source>
        <dbReference type="Pfam" id="PF14521"/>
    </source>
</evidence>
<dbReference type="GO" id="GO:0046872">
    <property type="term" value="F:metal ion binding"/>
    <property type="evidence" value="ECO:0007669"/>
    <property type="project" value="UniProtKB-KW"/>
</dbReference>
<feature type="compositionally biased region" description="Polar residues" evidence="16">
    <location>
        <begin position="22"/>
        <end position="47"/>
    </location>
</feature>
<protein>
    <recommendedName>
        <fullName evidence="4">deuterolysin</fullName>
        <ecNumber evidence="4">3.4.24.39</ecNumber>
    </recommendedName>
</protein>
<name>A0A2U3E395_PURLI</name>
<feature type="domain" description="Lysine-specific metallo-endopeptidase" evidence="18">
    <location>
        <begin position="88"/>
        <end position="220"/>
    </location>
</feature>
<comment type="cofactor">
    <cofactor evidence="15">
        <name>Zn(2+)</name>
        <dbReference type="ChEBI" id="CHEBI:29105"/>
    </cofactor>
    <text evidence="15">Binds 1 zinc ion per subunit.</text>
</comment>
<evidence type="ECO:0000256" key="9">
    <source>
        <dbReference type="ARBA" id="ARBA00022729"/>
    </source>
</evidence>
<evidence type="ECO:0000256" key="3">
    <source>
        <dbReference type="ARBA" id="ARBA00010279"/>
    </source>
</evidence>
<evidence type="ECO:0000256" key="1">
    <source>
        <dbReference type="ARBA" id="ARBA00001187"/>
    </source>
</evidence>
<feature type="region of interest" description="Disordered" evidence="16">
    <location>
        <begin position="230"/>
        <end position="373"/>
    </location>
</feature>
<evidence type="ECO:0000256" key="10">
    <source>
        <dbReference type="ARBA" id="ARBA00022801"/>
    </source>
</evidence>
<evidence type="ECO:0000256" key="5">
    <source>
        <dbReference type="ARBA" id="ARBA00022525"/>
    </source>
</evidence>
<dbReference type="AlphaFoldDB" id="A0A2U3E395"/>
<feature type="compositionally biased region" description="Low complexity" evidence="16">
    <location>
        <begin position="353"/>
        <end position="367"/>
    </location>
</feature>
<dbReference type="PANTHER" id="PTHR37016">
    <property type="match status" value="1"/>
</dbReference>
<feature type="binding site" evidence="15">
    <location>
        <position position="186"/>
    </location>
    <ligand>
        <name>Zn(2+)</name>
        <dbReference type="ChEBI" id="CHEBI:29105"/>
        <note>catalytic</note>
    </ligand>
</feature>
<dbReference type="CDD" id="cd11008">
    <property type="entry name" value="M35_deuterolysin_like"/>
    <property type="match status" value="1"/>
</dbReference>
<proteinExistence type="inferred from homology"/>
<evidence type="ECO:0000256" key="7">
    <source>
        <dbReference type="ARBA" id="ARBA00022685"/>
    </source>
</evidence>
<feature type="compositionally biased region" description="Low complexity" evidence="16">
    <location>
        <begin position="254"/>
        <end position="270"/>
    </location>
</feature>
<keyword evidence="9 17" id="KW-0732">Signal</keyword>
<dbReference type="EMBL" id="LCWV01000013">
    <property type="protein sequence ID" value="PWI68978.1"/>
    <property type="molecule type" value="Genomic_DNA"/>
</dbReference>
<comment type="subcellular location">
    <subcellularLocation>
        <location evidence="2">Secreted</location>
    </subcellularLocation>
</comment>
<feature type="compositionally biased region" description="Low complexity" evidence="16">
    <location>
        <begin position="236"/>
        <end position="247"/>
    </location>
</feature>
<keyword evidence="11 15" id="KW-0862">Zinc</keyword>
<reference evidence="19 20" key="1">
    <citation type="journal article" date="2016" name="Front. Microbiol.">
        <title>Genome and transcriptome sequences reveal the specific parasitism of the nematophagous Purpureocillium lilacinum 36-1.</title>
        <authorList>
            <person name="Xie J."/>
            <person name="Li S."/>
            <person name="Mo C."/>
            <person name="Xiao X."/>
            <person name="Peng D."/>
            <person name="Wang G."/>
            <person name="Xiao Y."/>
        </authorList>
    </citation>
    <scope>NUCLEOTIDE SEQUENCE [LARGE SCALE GENOMIC DNA]</scope>
    <source>
        <strain evidence="19 20">36-1</strain>
    </source>
</reference>
<dbReference type="GO" id="GO:0004222">
    <property type="term" value="F:metalloendopeptidase activity"/>
    <property type="evidence" value="ECO:0007669"/>
    <property type="project" value="InterPro"/>
</dbReference>
<evidence type="ECO:0000256" key="16">
    <source>
        <dbReference type="SAM" id="MobiDB-lite"/>
    </source>
</evidence>
<keyword evidence="8 15" id="KW-0479">Metal-binding</keyword>
<sequence>MRTAVLIAVLVASTAAIPADSQGGTATGTDVKSARHLTNTGGNSLGRTATLQKRDNIAESCQGHTEFIQAALQGCAERAAASAKEALNGSSRLMQDIFHTNDAGARRFVSGVFNTIASECRKNGSGSMHIRCHDTQNQCEGMKWAGWTKGLDMLLCPAYWNSPLRDKGAWCQGLDAESLMIHEMSHGLNATHDYAYGLNGVRGLPAQQSLENAESYGMFASFLALKCSSDGMPGQSSQGTPGTSPKGSSGGQSQGSPGQSSQGGPESLPSDSPSQGPETPNEGPSSGNGELGDQSGGSGSGPEESSTEASSGSSPSDAGELGGLQEGSESVPGGLPQGGSNEQPGCKHKTPAGGPSNGPQQGSPGQSEVPDELLKLLEENGIELDK</sequence>
<keyword evidence="12" id="KW-0482">Metalloprotease</keyword>
<evidence type="ECO:0000256" key="8">
    <source>
        <dbReference type="ARBA" id="ARBA00022723"/>
    </source>
</evidence>
<evidence type="ECO:0000256" key="11">
    <source>
        <dbReference type="ARBA" id="ARBA00022833"/>
    </source>
</evidence>
<comment type="catalytic activity">
    <reaction evidence="1">
        <text>Preferential cleavage of bonds with hydrophobic residues in P1'. Also 3-Asn-|-Gln-4 and 8-Gly-|-Ser-9 bonds in insulin B chain.</text>
        <dbReference type="EC" id="3.4.24.39"/>
    </reaction>
</comment>
<keyword evidence="10" id="KW-0378">Hydrolase</keyword>
<dbReference type="SUPFAM" id="SSF55486">
    <property type="entry name" value="Metalloproteases ('zincins'), catalytic domain"/>
    <property type="match status" value="1"/>
</dbReference>
<evidence type="ECO:0000256" key="13">
    <source>
        <dbReference type="ARBA" id="ARBA00023145"/>
    </source>
</evidence>
<feature type="active site" evidence="14">
    <location>
        <position position="183"/>
    </location>
</feature>
<feature type="compositionally biased region" description="Low complexity" evidence="16">
    <location>
        <begin position="301"/>
        <end position="319"/>
    </location>
</feature>
<feature type="chain" id="PRO_5015470440" description="deuterolysin" evidence="17">
    <location>
        <begin position="17"/>
        <end position="386"/>
    </location>
</feature>